<evidence type="ECO:0000313" key="5">
    <source>
        <dbReference type="Proteomes" id="UP000252415"/>
    </source>
</evidence>
<keyword evidence="4" id="KW-0966">Cell projection</keyword>
<dbReference type="InterPro" id="IPR021136">
    <property type="entry name" value="Flagellar_hook_control-like_C"/>
</dbReference>
<evidence type="ECO:0000256" key="1">
    <source>
        <dbReference type="SAM" id="Coils"/>
    </source>
</evidence>
<dbReference type="EMBL" id="QPJD01000003">
    <property type="protein sequence ID" value="RCW50121.1"/>
    <property type="molecule type" value="Genomic_DNA"/>
</dbReference>
<evidence type="ECO:0000313" key="4">
    <source>
        <dbReference type="EMBL" id="RCW50121.1"/>
    </source>
</evidence>
<accession>A0A368W3X7</accession>
<dbReference type="PANTHER" id="PTHR37533:SF2">
    <property type="entry name" value="FLAGELLAR HOOK-LENGTH CONTROL PROTEIN"/>
    <property type="match status" value="1"/>
</dbReference>
<comment type="caution">
    <text evidence="4">The sequence shown here is derived from an EMBL/GenBank/DDBJ whole genome shotgun (WGS) entry which is preliminary data.</text>
</comment>
<gene>
    <name evidence="4" type="ORF">DFP97_103139</name>
</gene>
<dbReference type="InterPro" id="IPR052563">
    <property type="entry name" value="FliK"/>
</dbReference>
<proteinExistence type="predicted"/>
<dbReference type="Gene3D" id="3.30.750.140">
    <property type="match status" value="1"/>
</dbReference>
<dbReference type="CDD" id="cd17470">
    <property type="entry name" value="T3SS_Flik_C"/>
    <property type="match status" value="1"/>
</dbReference>
<feature type="compositionally biased region" description="Low complexity" evidence="2">
    <location>
        <begin position="402"/>
        <end position="416"/>
    </location>
</feature>
<feature type="region of interest" description="Disordered" evidence="2">
    <location>
        <begin position="399"/>
        <end position="432"/>
    </location>
</feature>
<feature type="domain" description="Flagellar hook-length control protein-like C-terminal" evidence="3">
    <location>
        <begin position="326"/>
        <end position="400"/>
    </location>
</feature>
<keyword evidence="4" id="KW-0282">Flagellum</keyword>
<protein>
    <submittedName>
        <fullName evidence="4">Flagellar hook-length control protein FliK</fullName>
    </submittedName>
</protein>
<dbReference type="Pfam" id="PF02120">
    <property type="entry name" value="Flg_hook"/>
    <property type="match status" value="1"/>
</dbReference>
<dbReference type="RefSeq" id="WP_181873368.1">
    <property type="nucleotide sequence ID" value="NZ_QPJD01000003.1"/>
</dbReference>
<dbReference type="InterPro" id="IPR038610">
    <property type="entry name" value="FliK-like_C_sf"/>
</dbReference>
<evidence type="ECO:0000259" key="3">
    <source>
        <dbReference type="Pfam" id="PF02120"/>
    </source>
</evidence>
<dbReference type="PANTHER" id="PTHR37533">
    <property type="entry name" value="FLAGELLAR HOOK-LENGTH CONTROL PROTEIN"/>
    <property type="match status" value="1"/>
</dbReference>
<keyword evidence="4" id="KW-0969">Cilium</keyword>
<keyword evidence="1" id="KW-0175">Coiled coil</keyword>
<sequence>MEMMIPQIASAQPQVQSTNNAQVGKSANGAAFQQTLIHHINGEAAVSENVQLVQVIAKAGNTNAAANEGVTVAPTISELLTIIDGLIEQLETPDAEEEEQLVEEEQQLKQLEAALDQMTALLALLGAPVTIVQQSASLANIADDNSSSDSAVMSTANVKSDIQDVLLQLQAWLQQGSVKRVGQQEPNFLVGQQLQALTAILEGGPVDTYKSQTKSTSLTQQLFTAQSVPQAEVSTLLQRLSQQTVHPAFLSTTINSNELETEVEAEVTGQTIEAIPQMQLGSSHSETIRGAAPLVQNAATATSFVVADEFAQSMTGLIVQKFDVSTLNGVSEAKLMLYPEHLGQVDVRITMQNGILTAIFQTDTALAKDMLDNQMAQLRSALQAQGLMVDKLEVSQGQTAAQLSHQQHGQGSNQQSFTNRQSFKDEDGSVESAFESEMVEQAAVQGLGYGRAINVKA</sequence>
<dbReference type="Proteomes" id="UP000252415">
    <property type="component" value="Unassembled WGS sequence"/>
</dbReference>
<dbReference type="AlphaFoldDB" id="A0A368W3X7"/>
<organism evidence="4 5">
    <name type="scientific">Paenibacillus prosopidis</name>
    <dbReference type="NCBI Taxonomy" id="630520"/>
    <lineage>
        <taxon>Bacteria</taxon>
        <taxon>Bacillati</taxon>
        <taxon>Bacillota</taxon>
        <taxon>Bacilli</taxon>
        <taxon>Bacillales</taxon>
        <taxon>Paenibacillaceae</taxon>
        <taxon>Paenibacillus</taxon>
    </lineage>
</organism>
<evidence type="ECO:0000256" key="2">
    <source>
        <dbReference type="SAM" id="MobiDB-lite"/>
    </source>
</evidence>
<name>A0A368W3X7_9BACL</name>
<reference evidence="4 5" key="1">
    <citation type="submission" date="2018-07" db="EMBL/GenBank/DDBJ databases">
        <title>Genomic Encyclopedia of Type Strains, Phase III (KMG-III): the genomes of soil and plant-associated and newly described type strains.</title>
        <authorList>
            <person name="Whitman W."/>
        </authorList>
    </citation>
    <scope>NUCLEOTIDE SEQUENCE [LARGE SCALE GENOMIC DNA]</scope>
    <source>
        <strain evidence="4 5">CECT 7506</strain>
    </source>
</reference>
<keyword evidence="5" id="KW-1185">Reference proteome</keyword>
<feature type="coiled-coil region" evidence="1">
    <location>
        <begin position="94"/>
        <end position="121"/>
    </location>
</feature>